<dbReference type="PRINTS" id="PR00455">
    <property type="entry name" value="HTHTETR"/>
</dbReference>
<organism evidence="4 5">
    <name type="scientific">Brevibacillus fluminis</name>
    <dbReference type="NCBI Taxonomy" id="511487"/>
    <lineage>
        <taxon>Bacteria</taxon>
        <taxon>Bacillati</taxon>
        <taxon>Bacillota</taxon>
        <taxon>Bacilli</taxon>
        <taxon>Bacillales</taxon>
        <taxon>Paenibacillaceae</taxon>
        <taxon>Brevibacillus</taxon>
    </lineage>
</organism>
<evidence type="ECO:0000313" key="4">
    <source>
        <dbReference type="EMBL" id="RNB92547.1"/>
    </source>
</evidence>
<sequence length="187" mass="21836">MKDRIIRAAIEEMQDKGVKFSVDELAKRLGISKKTLYQHFPSKVEILDTIIDRIFNEMNEKATSIINDEQLPLLEKIKRVITVLPDHYDIINRNNYEQMKRYYPEQYDKMAAYLENDWELLHGLIERGMQEGVLITMNLSLVMKIVIDAMNSTLDQNFYKQNNITIAEALAGIVDILLYGLIPENKR</sequence>
<dbReference type="Gene3D" id="1.10.10.60">
    <property type="entry name" value="Homeodomain-like"/>
    <property type="match status" value="1"/>
</dbReference>
<accession>A0A3M8DZX8</accession>
<dbReference type="PROSITE" id="PS50977">
    <property type="entry name" value="HTH_TETR_2"/>
    <property type="match status" value="1"/>
</dbReference>
<dbReference type="InterPro" id="IPR036271">
    <property type="entry name" value="Tet_transcr_reg_TetR-rel_C_sf"/>
</dbReference>
<protein>
    <submittedName>
        <fullName evidence="4">TetR/AcrR family transcriptional regulator</fullName>
    </submittedName>
</protein>
<dbReference type="PANTHER" id="PTHR43479:SF11">
    <property type="entry name" value="ACREF_ENVCD OPERON REPRESSOR-RELATED"/>
    <property type="match status" value="1"/>
</dbReference>
<proteinExistence type="predicted"/>
<keyword evidence="1 2" id="KW-0238">DNA-binding</keyword>
<feature type="DNA-binding region" description="H-T-H motif" evidence="2">
    <location>
        <begin position="21"/>
        <end position="40"/>
    </location>
</feature>
<dbReference type="EMBL" id="RHHQ01000003">
    <property type="protein sequence ID" value="RNB92547.1"/>
    <property type="molecule type" value="Genomic_DNA"/>
</dbReference>
<dbReference type="InterPro" id="IPR009057">
    <property type="entry name" value="Homeodomain-like_sf"/>
</dbReference>
<dbReference type="Proteomes" id="UP000271031">
    <property type="component" value="Unassembled WGS sequence"/>
</dbReference>
<dbReference type="PANTHER" id="PTHR43479">
    <property type="entry name" value="ACREF/ENVCD OPERON REPRESSOR-RELATED"/>
    <property type="match status" value="1"/>
</dbReference>
<dbReference type="SUPFAM" id="SSF46689">
    <property type="entry name" value="Homeodomain-like"/>
    <property type="match status" value="1"/>
</dbReference>
<dbReference type="Pfam" id="PF00440">
    <property type="entry name" value="TetR_N"/>
    <property type="match status" value="1"/>
</dbReference>
<dbReference type="Gene3D" id="1.10.357.10">
    <property type="entry name" value="Tetracycline Repressor, domain 2"/>
    <property type="match status" value="1"/>
</dbReference>
<dbReference type="GO" id="GO:0003677">
    <property type="term" value="F:DNA binding"/>
    <property type="evidence" value="ECO:0007669"/>
    <property type="project" value="UniProtKB-UniRule"/>
</dbReference>
<dbReference type="AlphaFoldDB" id="A0A3M8DZX8"/>
<gene>
    <name evidence="4" type="ORF">EDM56_01230</name>
</gene>
<reference evidence="4 5" key="1">
    <citation type="submission" date="2018-10" db="EMBL/GenBank/DDBJ databases">
        <title>Phylogenomics of Brevibacillus.</title>
        <authorList>
            <person name="Dunlap C."/>
        </authorList>
    </citation>
    <scope>NUCLEOTIDE SEQUENCE [LARGE SCALE GENOMIC DNA]</scope>
    <source>
        <strain evidence="4 5">JCM 15716</strain>
    </source>
</reference>
<dbReference type="OrthoDB" id="9812134at2"/>
<evidence type="ECO:0000256" key="1">
    <source>
        <dbReference type="ARBA" id="ARBA00023125"/>
    </source>
</evidence>
<dbReference type="InterPro" id="IPR001647">
    <property type="entry name" value="HTH_TetR"/>
</dbReference>
<feature type="domain" description="HTH tetR-type" evidence="3">
    <location>
        <begin position="1"/>
        <end position="58"/>
    </location>
</feature>
<name>A0A3M8DZX8_9BACL</name>
<comment type="caution">
    <text evidence="4">The sequence shown here is derived from an EMBL/GenBank/DDBJ whole genome shotgun (WGS) entry which is preliminary data.</text>
</comment>
<evidence type="ECO:0000259" key="3">
    <source>
        <dbReference type="PROSITE" id="PS50977"/>
    </source>
</evidence>
<evidence type="ECO:0000256" key="2">
    <source>
        <dbReference type="PROSITE-ProRule" id="PRU00335"/>
    </source>
</evidence>
<dbReference type="SUPFAM" id="SSF48498">
    <property type="entry name" value="Tetracyclin repressor-like, C-terminal domain"/>
    <property type="match status" value="1"/>
</dbReference>
<evidence type="ECO:0000313" key="5">
    <source>
        <dbReference type="Proteomes" id="UP000271031"/>
    </source>
</evidence>
<keyword evidence="5" id="KW-1185">Reference proteome</keyword>
<dbReference type="InterPro" id="IPR050624">
    <property type="entry name" value="HTH-type_Tx_Regulator"/>
</dbReference>